<feature type="compositionally biased region" description="Low complexity" evidence="2">
    <location>
        <begin position="514"/>
        <end position="525"/>
    </location>
</feature>
<accession>A0AAW5BZG6</accession>
<dbReference type="SMART" id="SM01208">
    <property type="entry name" value="G5"/>
    <property type="match status" value="1"/>
</dbReference>
<evidence type="ECO:0000256" key="2">
    <source>
        <dbReference type="SAM" id="MobiDB-lite"/>
    </source>
</evidence>
<feature type="compositionally biased region" description="Pro residues" evidence="2">
    <location>
        <begin position="488"/>
        <end position="513"/>
    </location>
</feature>
<dbReference type="PANTHER" id="PTHR35788">
    <property type="entry name" value="EXPORTED PROTEIN-RELATED"/>
    <property type="match status" value="1"/>
</dbReference>
<dbReference type="AlphaFoldDB" id="A0AAW5BZG6"/>
<proteinExistence type="predicted"/>
<evidence type="ECO:0000313" key="5">
    <source>
        <dbReference type="EMBL" id="NSJ49191.1"/>
    </source>
</evidence>
<evidence type="ECO:0000256" key="1">
    <source>
        <dbReference type="ARBA" id="ARBA00022729"/>
    </source>
</evidence>
<protein>
    <submittedName>
        <fullName evidence="4">VanW family protein</fullName>
    </submittedName>
    <submittedName>
        <fullName evidence="5">Vanomycin resistance protein VanB</fullName>
    </submittedName>
</protein>
<dbReference type="Pfam" id="PF04294">
    <property type="entry name" value="VanW"/>
    <property type="match status" value="1"/>
</dbReference>
<evidence type="ECO:0000313" key="6">
    <source>
        <dbReference type="Proteomes" id="UP000669239"/>
    </source>
</evidence>
<evidence type="ECO:0000313" key="7">
    <source>
        <dbReference type="Proteomes" id="UP001299608"/>
    </source>
</evidence>
<dbReference type="PANTHER" id="PTHR35788:SF1">
    <property type="entry name" value="EXPORTED PROTEIN"/>
    <property type="match status" value="1"/>
</dbReference>
<keyword evidence="1" id="KW-0732">Signal</keyword>
<dbReference type="EMBL" id="JAAITT010000013">
    <property type="protein sequence ID" value="NSJ49191.1"/>
    <property type="molecule type" value="Genomic_DNA"/>
</dbReference>
<dbReference type="InterPro" id="IPR007391">
    <property type="entry name" value="Vancomycin_resist_VanW"/>
</dbReference>
<dbReference type="Gene3D" id="2.20.230.10">
    <property type="entry name" value="Resuscitation-promoting factor rpfb"/>
    <property type="match status" value="1"/>
</dbReference>
<keyword evidence="6" id="KW-1185">Reference proteome</keyword>
<dbReference type="Proteomes" id="UP000669239">
    <property type="component" value="Unassembled WGS sequence"/>
</dbReference>
<reference evidence="5" key="2">
    <citation type="submission" date="2020-02" db="EMBL/GenBank/DDBJ databases">
        <authorList>
            <person name="Littmann E."/>
            <person name="Sorbara M."/>
        </authorList>
    </citation>
    <scope>NUCLEOTIDE SEQUENCE</scope>
    <source>
        <strain evidence="5">MSK.1.17</strain>
    </source>
</reference>
<dbReference type="InterPro" id="IPR052913">
    <property type="entry name" value="Glycopeptide_resist_protein"/>
</dbReference>
<dbReference type="InterPro" id="IPR022029">
    <property type="entry name" value="YoaR-like_PG-bd"/>
</dbReference>
<dbReference type="Pfam" id="PF07501">
    <property type="entry name" value="G5"/>
    <property type="match status" value="1"/>
</dbReference>
<comment type="caution">
    <text evidence="4">The sequence shown here is derived from an EMBL/GenBank/DDBJ whole genome shotgun (WGS) entry which is preliminary data.</text>
</comment>
<organism evidence="4 7">
    <name type="scientific">Enterocloster aldenensis</name>
    <dbReference type="NCBI Taxonomy" id="358742"/>
    <lineage>
        <taxon>Bacteria</taxon>
        <taxon>Bacillati</taxon>
        <taxon>Bacillota</taxon>
        <taxon>Clostridia</taxon>
        <taxon>Lachnospirales</taxon>
        <taxon>Lachnospiraceae</taxon>
        <taxon>Enterocloster</taxon>
    </lineage>
</organism>
<evidence type="ECO:0000259" key="3">
    <source>
        <dbReference type="PROSITE" id="PS51109"/>
    </source>
</evidence>
<sequence>MRKAIGSAGLAAVISMGLLAAFPVMAWAAPVLPEGISAGSQSLAGMTAEEAKAAVEQYVDGLAGQKVILSVDGQDVETTARELGFHWSNTQAVDEAAGQYAGGSLIKQYMVQKDLAAAPVDLELDTAVDSEKVKAFVDTQCQAVTAQPQDASITRENGQFVITDSVAGKVVDAAATEAALNEALEGGLEEPVKVTAQVTEQQPAITSGDLATIQDVLGTYTTDFSSSGASRSTNLAVGAAKINGHLLMPGDVLSGYECLQPFTTANGYRTAAAYENGQVVDSIGGGVCQISTTLYNASLEAELEIVQRQNHSMIVTYVKPSRDAAIAGTYKDLKIKNNYGTPIYVEGYTEGKKLTFTIYGKETRPANRKVEYVSETIGSTSPGDPQLIVDNTLAPGAQVKVQSSHTGLRSKLWKVVTVDGVEQERTLLNKDTYNASKAIYRVGPALPAIVPPDPNMTAPVETAPVETAPATGVDGGPGVTQPAENPAPAAPADPAPAAPADPAPAAPADPAPVAPATDPAPVVTPIPEAAG</sequence>
<dbReference type="EMBL" id="JAKNGE010000017">
    <property type="protein sequence ID" value="MCG4746636.1"/>
    <property type="molecule type" value="Genomic_DNA"/>
</dbReference>
<evidence type="ECO:0000313" key="4">
    <source>
        <dbReference type="EMBL" id="MCG4746636.1"/>
    </source>
</evidence>
<reference evidence="5 6" key="1">
    <citation type="journal article" date="2020" name="Cell Host Microbe">
        <title>Functional and Genomic Variation between Human-Derived Isolates of Lachnospiraceae Reveals Inter- and Intra-Species Diversity.</title>
        <authorList>
            <person name="Sorbara M.T."/>
            <person name="Littmann E.R."/>
            <person name="Fontana E."/>
            <person name="Moody T.U."/>
            <person name="Kohout C.E."/>
            <person name="Gjonbalaj M."/>
            <person name="Eaton V."/>
            <person name="Seok R."/>
            <person name="Leiner I.M."/>
            <person name="Pamer E.G."/>
        </authorList>
    </citation>
    <scope>NUCLEOTIDE SEQUENCE [LARGE SCALE GENOMIC DNA]</scope>
    <source>
        <strain evidence="5 6">MSK.1.17</strain>
    </source>
</reference>
<dbReference type="PROSITE" id="PS51109">
    <property type="entry name" value="G5"/>
    <property type="match status" value="1"/>
</dbReference>
<feature type="domain" description="G5" evidence="3">
    <location>
        <begin position="367"/>
        <end position="446"/>
    </location>
</feature>
<dbReference type="Proteomes" id="UP001299608">
    <property type="component" value="Unassembled WGS sequence"/>
</dbReference>
<dbReference type="RefSeq" id="WP_165641851.1">
    <property type="nucleotide sequence ID" value="NZ_JAAITT010000013.1"/>
</dbReference>
<reference evidence="4" key="3">
    <citation type="submission" date="2022-01" db="EMBL/GenBank/DDBJ databases">
        <title>Collection of gut derived symbiotic bacterial strains cultured from healthy donors.</title>
        <authorList>
            <person name="Lin H."/>
            <person name="Kohout C."/>
            <person name="Waligurski E."/>
            <person name="Pamer E.G."/>
        </authorList>
    </citation>
    <scope>NUCLEOTIDE SEQUENCE</scope>
    <source>
        <strain evidence="4">DFI.6.55</strain>
    </source>
</reference>
<name>A0AAW5BZG6_9FIRM</name>
<dbReference type="Pfam" id="PF12229">
    <property type="entry name" value="PG_binding_4"/>
    <property type="match status" value="1"/>
</dbReference>
<feature type="region of interest" description="Disordered" evidence="2">
    <location>
        <begin position="467"/>
        <end position="531"/>
    </location>
</feature>
<gene>
    <name evidence="5" type="ORF">G5B36_10820</name>
    <name evidence="4" type="ORF">L0N08_14535</name>
</gene>
<dbReference type="InterPro" id="IPR011098">
    <property type="entry name" value="G5_dom"/>
</dbReference>